<dbReference type="InterPro" id="IPR006143">
    <property type="entry name" value="RND_pump_MFP"/>
</dbReference>
<feature type="region of interest" description="Disordered" evidence="3">
    <location>
        <begin position="1"/>
        <end position="33"/>
    </location>
</feature>
<dbReference type="PANTHER" id="PTHR30097">
    <property type="entry name" value="CATION EFFLUX SYSTEM PROTEIN CUSB"/>
    <property type="match status" value="1"/>
</dbReference>
<evidence type="ECO:0000259" key="5">
    <source>
        <dbReference type="Pfam" id="PF25973"/>
    </source>
</evidence>
<dbReference type="Gene3D" id="2.40.50.100">
    <property type="match status" value="1"/>
</dbReference>
<evidence type="ECO:0000313" key="7">
    <source>
        <dbReference type="Proteomes" id="UP001216907"/>
    </source>
</evidence>
<dbReference type="Pfam" id="PF25973">
    <property type="entry name" value="BSH_CzcB"/>
    <property type="match status" value="1"/>
</dbReference>
<comment type="caution">
    <text evidence="6">The sequence shown here is derived from an EMBL/GenBank/DDBJ whole genome shotgun (WGS) entry which is preliminary data.</text>
</comment>
<comment type="similarity">
    <text evidence="1">Belongs to the membrane fusion protein (MFP) (TC 8.A.1) family.</text>
</comment>
<feature type="compositionally biased region" description="Low complexity" evidence="3">
    <location>
        <begin position="7"/>
        <end position="24"/>
    </location>
</feature>
<evidence type="ECO:0000313" key="6">
    <source>
        <dbReference type="EMBL" id="MDG3008164.1"/>
    </source>
</evidence>
<evidence type="ECO:0000256" key="2">
    <source>
        <dbReference type="ARBA" id="ARBA00022448"/>
    </source>
</evidence>
<evidence type="ECO:0000256" key="1">
    <source>
        <dbReference type="ARBA" id="ARBA00009477"/>
    </source>
</evidence>
<feature type="domain" description="CzcB-like barrel-sandwich hybrid" evidence="5">
    <location>
        <begin position="134"/>
        <end position="283"/>
    </location>
</feature>
<dbReference type="InterPro" id="IPR058792">
    <property type="entry name" value="Beta-barrel_RND_2"/>
</dbReference>
<organism evidence="6 7">
    <name type="scientific">Paludisphaera mucosa</name>
    <dbReference type="NCBI Taxonomy" id="3030827"/>
    <lineage>
        <taxon>Bacteria</taxon>
        <taxon>Pseudomonadati</taxon>
        <taxon>Planctomycetota</taxon>
        <taxon>Planctomycetia</taxon>
        <taxon>Isosphaerales</taxon>
        <taxon>Isosphaeraceae</taxon>
        <taxon>Paludisphaera</taxon>
    </lineage>
</organism>
<dbReference type="Gene3D" id="2.40.30.170">
    <property type="match status" value="1"/>
</dbReference>
<feature type="domain" description="CusB-like beta-barrel" evidence="4">
    <location>
        <begin position="288"/>
        <end position="360"/>
    </location>
</feature>
<gene>
    <name evidence="6" type="ORF">PZE19_30730</name>
</gene>
<proteinExistence type="inferred from homology"/>
<protein>
    <submittedName>
        <fullName evidence="6">Efflux RND transporter periplasmic adaptor subunit</fullName>
    </submittedName>
</protein>
<accession>A0ABT6FKS4</accession>
<feature type="region of interest" description="Disordered" evidence="3">
    <location>
        <begin position="70"/>
        <end position="90"/>
    </location>
</feature>
<keyword evidence="2" id="KW-0813">Transport</keyword>
<dbReference type="Proteomes" id="UP001216907">
    <property type="component" value="Unassembled WGS sequence"/>
</dbReference>
<dbReference type="Gene3D" id="2.40.420.20">
    <property type="match status" value="1"/>
</dbReference>
<dbReference type="PANTHER" id="PTHR30097:SF4">
    <property type="entry name" value="SLR6042 PROTEIN"/>
    <property type="match status" value="1"/>
</dbReference>
<dbReference type="SUPFAM" id="SSF111369">
    <property type="entry name" value="HlyD-like secretion proteins"/>
    <property type="match status" value="1"/>
</dbReference>
<keyword evidence="7" id="KW-1185">Reference proteome</keyword>
<dbReference type="NCBIfam" id="TIGR01730">
    <property type="entry name" value="RND_mfp"/>
    <property type="match status" value="1"/>
</dbReference>
<evidence type="ECO:0000256" key="3">
    <source>
        <dbReference type="SAM" id="MobiDB-lite"/>
    </source>
</evidence>
<dbReference type="InterPro" id="IPR051909">
    <property type="entry name" value="MFP_Cation_Efflux"/>
</dbReference>
<sequence>MTTPSSAAADRPGQVAAPAAAAPAPEAPRPRRSPARLLRRVVVLALLGAAAYGAWKYPAEVGKAWRSLSGTGPKAPPAPPAEAAGPAGPWDGSLRLTEAARAALDVQTVEVKPQVRPIRLELLGTTEYISDTLTKVRPMFKGRVDKVHATVGQSVKKGEPLIDLYSTELAEAKSVYEIERIQWLYDKKLVEIRGSLLQSKTVSQQLYDETKNNEMKNHQEYEVARDKLLVYGLSDEDVERAEKESGSQKARLTLRSPGDGLVISRDVAVGNLYDENDTLLVIAPLDRLWVWGNVFESDLGLVRLGQDWEIQFPFRDQKVLGKVEYISNRVDPATHAVRIRTSIPNADGEYKSDMLVRGMLAIPPVSGYVVAPRTALVVGDGRSHVYVQAPDDPGRFERRSVSVAQETDDRAVIAAGLKAGEKVANVGALILAQMYEDLQTVATGAAATASPEAN</sequence>
<reference evidence="6 7" key="1">
    <citation type="submission" date="2023-03" db="EMBL/GenBank/DDBJ databases">
        <title>Paludisphaera mucosa sp. nov. a novel planctomycete from northern fen.</title>
        <authorList>
            <person name="Ivanova A."/>
        </authorList>
    </citation>
    <scope>NUCLEOTIDE SEQUENCE [LARGE SCALE GENOMIC DNA]</scope>
    <source>
        <strain evidence="6 7">Pla2</strain>
    </source>
</reference>
<evidence type="ECO:0000259" key="4">
    <source>
        <dbReference type="Pfam" id="PF25954"/>
    </source>
</evidence>
<name>A0ABT6FKS4_9BACT</name>
<dbReference type="InterPro" id="IPR058647">
    <property type="entry name" value="BSH_CzcB-like"/>
</dbReference>
<dbReference type="RefSeq" id="WP_277864491.1">
    <property type="nucleotide sequence ID" value="NZ_JARRAG010000003.1"/>
</dbReference>
<dbReference type="EMBL" id="JARRAG010000003">
    <property type="protein sequence ID" value="MDG3008164.1"/>
    <property type="molecule type" value="Genomic_DNA"/>
</dbReference>
<dbReference type="Pfam" id="PF25954">
    <property type="entry name" value="Beta-barrel_RND_2"/>
    <property type="match status" value="1"/>
</dbReference>